<dbReference type="Gene3D" id="1.10.260.40">
    <property type="entry name" value="lambda repressor-like DNA-binding domains"/>
    <property type="match status" value="1"/>
</dbReference>
<feature type="domain" description="HTH lacI-type" evidence="5">
    <location>
        <begin position="10"/>
        <end position="64"/>
    </location>
</feature>
<keyword evidence="1" id="KW-0678">Repressor</keyword>
<evidence type="ECO:0000256" key="2">
    <source>
        <dbReference type="ARBA" id="ARBA00023015"/>
    </source>
</evidence>
<dbReference type="EMBL" id="JAFBEV010000008">
    <property type="protein sequence ID" value="MBM7657728.1"/>
    <property type="molecule type" value="Genomic_DNA"/>
</dbReference>
<reference evidence="6 7" key="1">
    <citation type="submission" date="2021-01" db="EMBL/GenBank/DDBJ databases">
        <title>Genomic Encyclopedia of Type Strains, Phase IV (KMG-IV): sequencing the most valuable type-strain genomes for metagenomic binning, comparative biology and taxonomic classification.</title>
        <authorList>
            <person name="Goeker M."/>
        </authorList>
    </citation>
    <scope>NUCLEOTIDE SEQUENCE [LARGE SCALE GENOMIC DNA]</scope>
    <source>
        <strain evidence="6 7">DSM 100968</strain>
    </source>
</reference>
<dbReference type="PROSITE" id="PS50932">
    <property type="entry name" value="HTH_LACI_2"/>
    <property type="match status" value="1"/>
</dbReference>
<evidence type="ECO:0000313" key="7">
    <source>
        <dbReference type="Proteomes" id="UP000823201"/>
    </source>
</evidence>
<name>A0ABS2Q7F8_9BACL</name>
<dbReference type="PANTHER" id="PTHR30146">
    <property type="entry name" value="LACI-RELATED TRANSCRIPTIONAL REPRESSOR"/>
    <property type="match status" value="1"/>
</dbReference>
<dbReference type="CDD" id="cd01392">
    <property type="entry name" value="HTH_LacI"/>
    <property type="match status" value="1"/>
</dbReference>
<dbReference type="InterPro" id="IPR000843">
    <property type="entry name" value="HTH_LacI"/>
</dbReference>
<protein>
    <submittedName>
        <fullName evidence="6">LacI family transcriptional regulator</fullName>
    </submittedName>
</protein>
<keyword evidence="7" id="KW-1185">Reference proteome</keyword>
<dbReference type="SUPFAM" id="SSF53822">
    <property type="entry name" value="Periplasmic binding protein-like I"/>
    <property type="match status" value="1"/>
</dbReference>
<dbReference type="InterPro" id="IPR010982">
    <property type="entry name" value="Lambda_DNA-bd_dom_sf"/>
</dbReference>
<dbReference type="InterPro" id="IPR046335">
    <property type="entry name" value="LacI/GalR-like_sensor"/>
</dbReference>
<dbReference type="Pfam" id="PF13377">
    <property type="entry name" value="Peripla_BP_3"/>
    <property type="match status" value="1"/>
</dbReference>
<sequence length="341" mass="38493">MMNGNDENKISIKRIAELSGVSPATVSRVINNNGRFSEKTRRRVMKVIRENNYGMNYVAKSLRMKKSFTIGVLVPDISNAFFSSVVLRMEKYLYSKGYSVIICNTDRDEHKEMAYLRTLEGKMVDGLLIISGDQEFDTSVIQTQTLTVCIDRKPKNTENAVFISSDHYHGGLLATETLIKQGCKKLGIIISHENLYSSKERLRGFKDALEKNGLTCNPNRIIKINDKETKPEEVKLHVLKSFRDGNLYDGIFAVNDRLAFGTMKACQDFGWKVPENVKIIGFDDDPLCTYSSPSLSSVKQDIDQLAKVSCDILLKLINSEMMTSTEKCQMIPTSIILRESV</sequence>
<dbReference type="InterPro" id="IPR028082">
    <property type="entry name" value="Peripla_BP_I"/>
</dbReference>
<dbReference type="Proteomes" id="UP000823201">
    <property type="component" value="Unassembled WGS sequence"/>
</dbReference>
<evidence type="ECO:0000256" key="4">
    <source>
        <dbReference type="ARBA" id="ARBA00023163"/>
    </source>
</evidence>
<evidence type="ECO:0000256" key="3">
    <source>
        <dbReference type="ARBA" id="ARBA00023125"/>
    </source>
</evidence>
<dbReference type="Gene3D" id="3.40.50.2300">
    <property type="match status" value="2"/>
</dbReference>
<dbReference type="SMART" id="SM00354">
    <property type="entry name" value="HTH_LACI"/>
    <property type="match status" value="1"/>
</dbReference>
<dbReference type="PANTHER" id="PTHR30146:SF95">
    <property type="entry name" value="RIBOSE OPERON REPRESSOR"/>
    <property type="match status" value="1"/>
</dbReference>
<gene>
    <name evidence="6" type="ORF">JOC27_001178</name>
</gene>
<dbReference type="CDD" id="cd06291">
    <property type="entry name" value="PBP1_Qymf-like"/>
    <property type="match status" value="1"/>
</dbReference>
<keyword evidence="4" id="KW-0804">Transcription</keyword>
<evidence type="ECO:0000256" key="1">
    <source>
        <dbReference type="ARBA" id="ARBA00022491"/>
    </source>
</evidence>
<accession>A0ABS2Q7F8</accession>
<dbReference type="RefSeq" id="WP_239529901.1">
    <property type="nucleotide sequence ID" value="NZ_CBCRXA010000006.1"/>
</dbReference>
<proteinExistence type="predicted"/>
<evidence type="ECO:0000259" key="5">
    <source>
        <dbReference type="PROSITE" id="PS50932"/>
    </source>
</evidence>
<dbReference type="Pfam" id="PF00356">
    <property type="entry name" value="LacI"/>
    <property type="match status" value="1"/>
</dbReference>
<keyword evidence="2" id="KW-0805">Transcription regulation</keyword>
<dbReference type="SUPFAM" id="SSF47413">
    <property type="entry name" value="lambda repressor-like DNA-binding domains"/>
    <property type="match status" value="1"/>
</dbReference>
<organism evidence="6 7">
    <name type="scientific">Sporolactobacillus spathodeae</name>
    <dbReference type="NCBI Taxonomy" id="1465502"/>
    <lineage>
        <taxon>Bacteria</taxon>
        <taxon>Bacillati</taxon>
        <taxon>Bacillota</taxon>
        <taxon>Bacilli</taxon>
        <taxon>Bacillales</taxon>
        <taxon>Sporolactobacillaceae</taxon>
        <taxon>Sporolactobacillus</taxon>
    </lineage>
</organism>
<comment type="caution">
    <text evidence="6">The sequence shown here is derived from an EMBL/GenBank/DDBJ whole genome shotgun (WGS) entry which is preliminary data.</text>
</comment>
<evidence type="ECO:0000313" key="6">
    <source>
        <dbReference type="EMBL" id="MBM7657728.1"/>
    </source>
</evidence>
<keyword evidence="3" id="KW-0238">DNA-binding</keyword>